<dbReference type="AlphaFoldDB" id="E2BPA4"/>
<name>E2BPA4_HARSA</name>
<accession>E2BPA4</accession>
<proteinExistence type="predicted"/>
<dbReference type="EMBL" id="GL449566">
    <property type="protein sequence ID" value="EFN82472.1"/>
    <property type="molecule type" value="Genomic_DNA"/>
</dbReference>
<protein>
    <submittedName>
        <fullName evidence="1">Uncharacterized protein</fullName>
    </submittedName>
</protein>
<dbReference type="Proteomes" id="UP000008237">
    <property type="component" value="Unassembled WGS sequence"/>
</dbReference>
<dbReference type="Gene3D" id="3.40.630.30">
    <property type="match status" value="1"/>
</dbReference>
<evidence type="ECO:0000313" key="2">
    <source>
        <dbReference type="Proteomes" id="UP000008237"/>
    </source>
</evidence>
<evidence type="ECO:0000313" key="1">
    <source>
        <dbReference type="EMBL" id="EFN82472.1"/>
    </source>
</evidence>
<gene>
    <name evidence="1" type="ORF">EAI_06330</name>
</gene>
<organism evidence="2">
    <name type="scientific">Harpegnathos saltator</name>
    <name type="common">Jerdon's jumping ant</name>
    <dbReference type="NCBI Taxonomy" id="610380"/>
    <lineage>
        <taxon>Eukaryota</taxon>
        <taxon>Metazoa</taxon>
        <taxon>Ecdysozoa</taxon>
        <taxon>Arthropoda</taxon>
        <taxon>Hexapoda</taxon>
        <taxon>Insecta</taxon>
        <taxon>Pterygota</taxon>
        <taxon>Neoptera</taxon>
        <taxon>Endopterygota</taxon>
        <taxon>Hymenoptera</taxon>
        <taxon>Apocrita</taxon>
        <taxon>Aculeata</taxon>
        <taxon>Formicoidea</taxon>
        <taxon>Formicidae</taxon>
        <taxon>Ponerinae</taxon>
        <taxon>Ponerini</taxon>
        <taxon>Harpegnathos</taxon>
    </lineage>
</organism>
<dbReference type="InParanoid" id="E2BPA4"/>
<sequence length="52" mass="5841">VFKADATGVYSQKVCLKHGFQVEAEIPYTELEESIRPAPPHEALKLMVKLLD</sequence>
<dbReference type="OrthoDB" id="2115692at2759"/>
<reference evidence="1 2" key="1">
    <citation type="journal article" date="2010" name="Science">
        <title>Genomic comparison of the ants Camponotus floridanus and Harpegnathos saltator.</title>
        <authorList>
            <person name="Bonasio R."/>
            <person name="Zhang G."/>
            <person name="Ye C."/>
            <person name="Mutti N.S."/>
            <person name="Fang X."/>
            <person name="Qin N."/>
            <person name="Donahue G."/>
            <person name="Yang P."/>
            <person name="Li Q."/>
            <person name="Li C."/>
            <person name="Zhang P."/>
            <person name="Huang Z."/>
            <person name="Berger S.L."/>
            <person name="Reinberg D."/>
            <person name="Wang J."/>
            <person name="Liebig J."/>
        </authorList>
    </citation>
    <scope>NUCLEOTIDE SEQUENCE [LARGE SCALE GENOMIC DNA]</scope>
    <source>
        <strain evidence="1 2">R22 G/1</strain>
    </source>
</reference>
<feature type="non-terminal residue" evidence="1">
    <location>
        <position position="1"/>
    </location>
</feature>
<keyword evidence="2" id="KW-1185">Reference proteome</keyword>